<comment type="caution">
    <text evidence="1">The sequence shown here is derived from an EMBL/GenBank/DDBJ whole genome shotgun (WGS) entry which is preliminary data.</text>
</comment>
<organism evidence="1 2">
    <name type="scientific">Pseudocercospora fuligena</name>
    <dbReference type="NCBI Taxonomy" id="685502"/>
    <lineage>
        <taxon>Eukaryota</taxon>
        <taxon>Fungi</taxon>
        <taxon>Dikarya</taxon>
        <taxon>Ascomycota</taxon>
        <taxon>Pezizomycotina</taxon>
        <taxon>Dothideomycetes</taxon>
        <taxon>Dothideomycetidae</taxon>
        <taxon>Mycosphaerellales</taxon>
        <taxon>Mycosphaerellaceae</taxon>
        <taxon>Pseudocercospora</taxon>
    </lineage>
</organism>
<dbReference type="OrthoDB" id="5426988at2759"/>
<name>A0A8H6VQH3_9PEZI</name>
<accession>A0A8H6VQH3</accession>
<dbReference type="AlphaFoldDB" id="A0A8H6VQH3"/>
<dbReference type="Pfam" id="PF13238">
    <property type="entry name" value="AAA_18"/>
    <property type="match status" value="1"/>
</dbReference>
<sequence>MSQQADESKKAIKNSSAPLVWINGFPGVGKLTIARKLQELFGPKSATLISNHELIDPVAARLARDHPDYHVERKAERQKAFKGYVQNVTAFGKVIICTDCQSDNQLGLDVAGEYQDAASKSGRAFVPVLLTCDESENLSRVCNVQREDSGTTKLTDPHLVSELRAKHTMLAFDVPEQLRLDVTTMSVEEAAAEIFAHVTRFQ</sequence>
<dbReference type="CDD" id="cd02019">
    <property type="entry name" value="NK"/>
    <property type="match status" value="1"/>
</dbReference>
<dbReference type="EMBL" id="JABCIY010000041">
    <property type="protein sequence ID" value="KAF7195185.1"/>
    <property type="molecule type" value="Genomic_DNA"/>
</dbReference>
<dbReference type="SUPFAM" id="SSF52540">
    <property type="entry name" value="P-loop containing nucleoside triphosphate hydrolases"/>
    <property type="match status" value="1"/>
</dbReference>
<dbReference type="InterPro" id="IPR027417">
    <property type="entry name" value="P-loop_NTPase"/>
</dbReference>
<gene>
    <name evidence="1" type="ORF">HII31_03391</name>
</gene>
<protein>
    <submittedName>
        <fullName evidence="1">Uncharacterized protein</fullName>
    </submittedName>
</protein>
<dbReference type="Gene3D" id="3.40.50.300">
    <property type="entry name" value="P-loop containing nucleotide triphosphate hydrolases"/>
    <property type="match status" value="1"/>
</dbReference>
<dbReference type="Proteomes" id="UP000660729">
    <property type="component" value="Unassembled WGS sequence"/>
</dbReference>
<keyword evidence="2" id="KW-1185">Reference proteome</keyword>
<evidence type="ECO:0000313" key="2">
    <source>
        <dbReference type="Proteomes" id="UP000660729"/>
    </source>
</evidence>
<proteinExistence type="predicted"/>
<reference evidence="1" key="1">
    <citation type="submission" date="2020-04" db="EMBL/GenBank/DDBJ databases">
        <title>Draft genome resource of the tomato pathogen Pseudocercospora fuligena.</title>
        <authorList>
            <person name="Zaccaron A."/>
        </authorList>
    </citation>
    <scope>NUCLEOTIDE SEQUENCE</scope>
    <source>
        <strain evidence="1">PF001</strain>
    </source>
</reference>
<evidence type="ECO:0000313" key="1">
    <source>
        <dbReference type="EMBL" id="KAF7195185.1"/>
    </source>
</evidence>